<accession>A0ABY5PE83</accession>
<dbReference type="RefSeq" id="WP_353863506.1">
    <property type="nucleotide sequence ID" value="NZ_CP088295.1"/>
</dbReference>
<sequence length="227" mass="24366">MVLFAGDLTDRGTPLESAATRRVVAAGDRFIAVSGNHDSDTSMRRLAEEGAIVLTRHGRYLPGVGYGPRVVTVRGVRIAGYDSPNERRSADDYADRGASVTEGQRAAFSGWLRRLLDRGSVDVVMVHEPQLIADAVAELRAEPRVRPPVIVTGHTHRQRVELVRGVLEVNGGTLGAGGTGNLAEPEADALGLAVLRYAADPFRVVAVDTVRIDPESGSASAQRRRLR</sequence>
<organism evidence="2 3">
    <name type="scientific">Svornostia abyssi</name>
    <dbReference type="NCBI Taxonomy" id="2898438"/>
    <lineage>
        <taxon>Bacteria</taxon>
        <taxon>Bacillati</taxon>
        <taxon>Actinomycetota</taxon>
        <taxon>Thermoleophilia</taxon>
        <taxon>Solirubrobacterales</taxon>
        <taxon>Baekduiaceae</taxon>
        <taxon>Svornostia</taxon>
    </lineage>
</organism>
<dbReference type="Proteomes" id="UP001058860">
    <property type="component" value="Chromosome"/>
</dbReference>
<name>A0ABY5PE83_9ACTN</name>
<dbReference type="Pfam" id="PF00149">
    <property type="entry name" value="Metallophos"/>
    <property type="match status" value="1"/>
</dbReference>
<dbReference type="InterPro" id="IPR029052">
    <property type="entry name" value="Metallo-depent_PP-like"/>
</dbReference>
<dbReference type="InterPro" id="IPR004843">
    <property type="entry name" value="Calcineurin-like_PHP"/>
</dbReference>
<gene>
    <name evidence="2" type="ORF">LRS13_20245</name>
</gene>
<protein>
    <submittedName>
        <fullName evidence="2">Metallophosphoesterase</fullName>
    </submittedName>
</protein>
<feature type="domain" description="Calcineurin-like phosphoesterase" evidence="1">
    <location>
        <begin position="1"/>
        <end position="157"/>
    </location>
</feature>
<reference evidence="3" key="1">
    <citation type="submission" date="2021-11" db="EMBL/GenBank/DDBJ databases">
        <title>Cultivation dependent microbiological survey of springs from the worlds oldest radium mine currently devoted to the extraction of radon-saturated water.</title>
        <authorList>
            <person name="Kapinusova G."/>
            <person name="Smrhova T."/>
            <person name="Strejcek M."/>
            <person name="Suman J."/>
            <person name="Jani K."/>
            <person name="Pajer P."/>
            <person name="Uhlik O."/>
        </authorList>
    </citation>
    <scope>NUCLEOTIDE SEQUENCE [LARGE SCALE GENOMIC DNA]</scope>
    <source>
        <strain evidence="3">J379</strain>
    </source>
</reference>
<evidence type="ECO:0000259" key="1">
    <source>
        <dbReference type="Pfam" id="PF00149"/>
    </source>
</evidence>
<proteinExistence type="predicted"/>
<keyword evidence="3" id="KW-1185">Reference proteome</keyword>
<evidence type="ECO:0000313" key="2">
    <source>
        <dbReference type="EMBL" id="UUY02986.1"/>
    </source>
</evidence>
<dbReference type="EMBL" id="CP088295">
    <property type="protein sequence ID" value="UUY02986.1"/>
    <property type="molecule type" value="Genomic_DNA"/>
</dbReference>
<evidence type="ECO:0000313" key="3">
    <source>
        <dbReference type="Proteomes" id="UP001058860"/>
    </source>
</evidence>
<dbReference type="SUPFAM" id="SSF56300">
    <property type="entry name" value="Metallo-dependent phosphatases"/>
    <property type="match status" value="1"/>
</dbReference>
<dbReference type="Gene3D" id="3.60.21.10">
    <property type="match status" value="1"/>
</dbReference>